<keyword evidence="11" id="KW-0325">Glycoprotein</keyword>
<keyword evidence="7" id="KW-0735">Signal-anchor</keyword>
<keyword evidence="10 12" id="KW-0472">Membrane</keyword>
<dbReference type="GO" id="GO:0008417">
    <property type="term" value="F:fucosyltransferase activity"/>
    <property type="evidence" value="ECO:0007669"/>
    <property type="project" value="InterPro"/>
</dbReference>
<keyword evidence="5 12" id="KW-0808">Transferase</keyword>
<dbReference type="PANTHER" id="PTHR48438">
    <property type="entry name" value="ALPHA-(1,3)-FUCOSYLTRANSFERASE C-RELATED"/>
    <property type="match status" value="1"/>
</dbReference>
<evidence type="ECO:0000256" key="6">
    <source>
        <dbReference type="ARBA" id="ARBA00022692"/>
    </source>
</evidence>
<comment type="pathway">
    <text evidence="2">Protein modification; protein glycosylation.</text>
</comment>
<dbReference type="InterPro" id="IPR001503">
    <property type="entry name" value="Glyco_trans_10"/>
</dbReference>
<feature type="domain" description="Fucosyltransferase C-terminal" evidence="13">
    <location>
        <begin position="178"/>
        <end position="354"/>
    </location>
</feature>
<name>A0A0N5B9U7_STREA</name>
<evidence type="ECO:0000256" key="12">
    <source>
        <dbReference type="RuleBase" id="RU003832"/>
    </source>
</evidence>
<evidence type="ECO:0000256" key="5">
    <source>
        <dbReference type="ARBA" id="ARBA00022679"/>
    </source>
</evidence>
<dbReference type="InterPro" id="IPR055270">
    <property type="entry name" value="Glyco_tran_10_C"/>
</dbReference>
<accession>A0A0N5B9U7</accession>
<organism evidence="15 16">
    <name type="scientific">Strongyloides papillosus</name>
    <name type="common">Intestinal threadworm</name>
    <dbReference type="NCBI Taxonomy" id="174720"/>
    <lineage>
        <taxon>Eukaryota</taxon>
        <taxon>Metazoa</taxon>
        <taxon>Ecdysozoa</taxon>
        <taxon>Nematoda</taxon>
        <taxon>Chromadorea</taxon>
        <taxon>Rhabditida</taxon>
        <taxon>Tylenchina</taxon>
        <taxon>Panagrolaimomorpha</taxon>
        <taxon>Strongyloidoidea</taxon>
        <taxon>Strongyloididae</taxon>
        <taxon>Strongyloides</taxon>
    </lineage>
</organism>
<evidence type="ECO:0000256" key="2">
    <source>
        <dbReference type="ARBA" id="ARBA00004922"/>
    </source>
</evidence>
<dbReference type="InterPro" id="IPR031481">
    <property type="entry name" value="Glyco_tran_10_N"/>
</dbReference>
<dbReference type="SUPFAM" id="SSF53756">
    <property type="entry name" value="UDP-Glycosyltransferase/glycogen phosphorylase"/>
    <property type="match status" value="1"/>
</dbReference>
<reference evidence="16" key="1">
    <citation type="submission" date="2017-02" db="UniProtKB">
        <authorList>
            <consortium name="WormBaseParasite"/>
        </authorList>
    </citation>
    <scope>IDENTIFICATION</scope>
</reference>
<feature type="transmembrane region" description="Helical" evidence="12">
    <location>
        <begin position="9"/>
        <end position="28"/>
    </location>
</feature>
<keyword evidence="9 12" id="KW-0333">Golgi apparatus</keyword>
<evidence type="ECO:0000259" key="13">
    <source>
        <dbReference type="Pfam" id="PF00852"/>
    </source>
</evidence>
<protein>
    <recommendedName>
        <fullName evidence="12">Fucosyltransferase</fullName>
        <ecNumber evidence="12">2.4.1.-</ecNumber>
    </recommendedName>
</protein>
<evidence type="ECO:0000256" key="9">
    <source>
        <dbReference type="ARBA" id="ARBA00023034"/>
    </source>
</evidence>
<evidence type="ECO:0000256" key="11">
    <source>
        <dbReference type="ARBA" id="ARBA00023180"/>
    </source>
</evidence>
<feature type="domain" description="Fucosyltransferase N-terminal" evidence="14">
    <location>
        <begin position="48"/>
        <end position="149"/>
    </location>
</feature>
<evidence type="ECO:0000256" key="4">
    <source>
        <dbReference type="ARBA" id="ARBA00022676"/>
    </source>
</evidence>
<dbReference type="FunFam" id="3.40.50.11660:FF:000002">
    <property type="entry name" value="Alpha-(1,3)-fucosyltransferase"/>
    <property type="match status" value="1"/>
</dbReference>
<dbReference type="STRING" id="174720.A0A0N5B9U7"/>
<proteinExistence type="inferred from homology"/>
<evidence type="ECO:0000313" key="16">
    <source>
        <dbReference type="WBParaSite" id="SPAL_0000281700.1"/>
    </source>
</evidence>
<dbReference type="GO" id="GO:0032580">
    <property type="term" value="C:Golgi cisterna membrane"/>
    <property type="evidence" value="ECO:0007669"/>
    <property type="project" value="UniProtKB-SubCell"/>
</dbReference>
<dbReference type="EC" id="2.4.1.-" evidence="12"/>
<dbReference type="Pfam" id="PF17039">
    <property type="entry name" value="Glyco_tran_10_N"/>
    <property type="match status" value="1"/>
</dbReference>
<dbReference type="WBParaSite" id="SPAL_0000281700.1">
    <property type="protein sequence ID" value="SPAL_0000281700.1"/>
    <property type="gene ID" value="SPAL_0000281700"/>
</dbReference>
<dbReference type="PANTHER" id="PTHR48438:SF1">
    <property type="entry name" value="ALPHA-(1,3)-FUCOSYLTRANSFERASE C-RELATED"/>
    <property type="match status" value="1"/>
</dbReference>
<evidence type="ECO:0000256" key="3">
    <source>
        <dbReference type="ARBA" id="ARBA00008919"/>
    </source>
</evidence>
<dbReference type="AlphaFoldDB" id="A0A0N5B9U7"/>
<dbReference type="Proteomes" id="UP000046392">
    <property type="component" value="Unplaced"/>
</dbReference>
<sequence>MLIYTRKSLYYVLIFATLFCTILYISFYNNLFTQEYIKKFDVTPKLERKRILMYTKYFLTEEVKMFNKCEPINCEFTRDKKLFSTSDGVVFHFADIEKDDLPTRAFPSQKFVYFALEAPFSTIYRFSPDNYFNWIMSYNNKSDVKFEYGTKWIKSDGNHKRLNYTYDAIIPKKLYKGIVGYISNCYTNSARELVIRKLEKYIQVNIYGNCHINPISNNTCNASDYKCEENFINNYYFYFALENAICNNYITEKYWKRFTFDSIPIVMKRNIYTDVGIPNSSFIAVDDFKTSKQMANYLHYLINNPSEYLKYFEHRKENITVIQESDYDLINGICDLCSKIRQNIDDKKIIKNVNPIYSDINKCIPSNVMSDFANNW</sequence>
<keyword evidence="6 12" id="KW-0812">Transmembrane</keyword>
<evidence type="ECO:0000256" key="10">
    <source>
        <dbReference type="ARBA" id="ARBA00023136"/>
    </source>
</evidence>
<dbReference type="Gene3D" id="3.40.50.11660">
    <property type="entry name" value="Glycosyl transferase family 10, C-terminal domain"/>
    <property type="match status" value="1"/>
</dbReference>
<comment type="similarity">
    <text evidence="3 12">Belongs to the glycosyltransferase 10 family.</text>
</comment>
<keyword evidence="15" id="KW-1185">Reference proteome</keyword>
<keyword evidence="4 12" id="KW-0328">Glycosyltransferase</keyword>
<dbReference type="InterPro" id="IPR038577">
    <property type="entry name" value="GT10-like_C_sf"/>
</dbReference>
<evidence type="ECO:0000256" key="8">
    <source>
        <dbReference type="ARBA" id="ARBA00022989"/>
    </source>
</evidence>
<dbReference type="Pfam" id="PF00852">
    <property type="entry name" value="Glyco_transf_10"/>
    <property type="match status" value="1"/>
</dbReference>
<comment type="subcellular location">
    <subcellularLocation>
        <location evidence="1 12">Golgi apparatus</location>
        <location evidence="1 12">Golgi stack membrane</location>
        <topology evidence="1 12">Single-pass type II membrane protein</topology>
    </subcellularLocation>
</comment>
<evidence type="ECO:0000259" key="14">
    <source>
        <dbReference type="Pfam" id="PF17039"/>
    </source>
</evidence>
<evidence type="ECO:0000256" key="1">
    <source>
        <dbReference type="ARBA" id="ARBA00004447"/>
    </source>
</evidence>
<evidence type="ECO:0000313" key="15">
    <source>
        <dbReference type="Proteomes" id="UP000046392"/>
    </source>
</evidence>
<evidence type="ECO:0000256" key="7">
    <source>
        <dbReference type="ARBA" id="ARBA00022968"/>
    </source>
</evidence>
<dbReference type="UniPathway" id="UPA00378"/>
<keyword evidence="8 12" id="KW-1133">Transmembrane helix</keyword>